<evidence type="ECO:0000313" key="1">
    <source>
        <dbReference type="EMBL" id="KAJ7725414.1"/>
    </source>
</evidence>
<proteinExistence type="predicted"/>
<dbReference type="EMBL" id="JARJLG010000228">
    <property type="protein sequence ID" value="KAJ7725414.1"/>
    <property type="molecule type" value="Genomic_DNA"/>
</dbReference>
<reference evidence="1" key="1">
    <citation type="submission" date="2023-03" db="EMBL/GenBank/DDBJ databases">
        <title>Massive genome expansion in bonnet fungi (Mycena s.s.) driven by repeated elements and novel gene families across ecological guilds.</title>
        <authorList>
            <consortium name="Lawrence Berkeley National Laboratory"/>
            <person name="Harder C.B."/>
            <person name="Miyauchi S."/>
            <person name="Viragh M."/>
            <person name="Kuo A."/>
            <person name="Thoen E."/>
            <person name="Andreopoulos B."/>
            <person name="Lu D."/>
            <person name="Skrede I."/>
            <person name="Drula E."/>
            <person name="Henrissat B."/>
            <person name="Morin E."/>
            <person name="Kohler A."/>
            <person name="Barry K."/>
            <person name="LaButti K."/>
            <person name="Morin E."/>
            <person name="Salamov A."/>
            <person name="Lipzen A."/>
            <person name="Mereny Z."/>
            <person name="Hegedus B."/>
            <person name="Baldrian P."/>
            <person name="Stursova M."/>
            <person name="Weitz H."/>
            <person name="Taylor A."/>
            <person name="Grigoriev I.V."/>
            <person name="Nagy L.G."/>
            <person name="Martin F."/>
            <person name="Kauserud H."/>
        </authorList>
    </citation>
    <scope>NUCLEOTIDE SEQUENCE</scope>
    <source>
        <strain evidence="1">CBHHK188m</strain>
    </source>
</reference>
<dbReference type="AlphaFoldDB" id="A0AAD7HQX1"/>
<accession>A0AAD7HQX1</accession>
<evidence type="ECO:0000313" key="2">
    <source>
        <dbReference type="Proteomes" id="UP001215280"/>
    </source>
</evidence>
<organism evidence="1 2">
    <name type="scientific">Mycena maculata</name>
    <dbReference type="NCBI Taxonomy" id="230809"/>
    <lineage>
        <taxon>Eukaryota</taxon>
        <taxon>Fungi</taxon>
        <taxon>Dikarya</taxon>
        <taxon>Basidiomycota</taxon>
        <taxon>Agaricomycotina</taxon>
        <taxon>Agaricomycetes</taxon>
        <taxon>Agaricomycetidae</taxon>
        <taxon>Agaricales</taxon>
        <taxon>Marasmiineae</taxon>
        <taxon>Mycenaceae</taxon>
        <taxon>Mycena</taxon>
    </lineage>
</organism>
<protein>
    <submittedName>
        <fullName evidence="1">Uncharacterized protein</fullName>
    </submittedName>
</protein>
<keyword evidence="2" id="KW-1185">Reference proteome</keyword>
<sequence length="253" mass="27827">MPAPSRLGAIDGIGTDVRDGPQLRRWPAYFGAYAGASCEGIVALLSFNMTCCPSLSMNSDTPRINIWIPTQYLWADSGISDDFPGRLTDRPSNLKRVIISCGHFRAPSGFVDTGTEMDVLSGGISIDLGLMGLFYPFLIRATEYQCIKHDPSLSPLDVRAEDFDTDGINAAPSRSRHRICISPSFTSSALGFIYVEVAVRFLNSRRDFRKLSELPHRESGRKCNGISSPLKVIFQSVSHRGIYVVFGTSRRGP</sequence>
<comment type="caution">
    <text evidence="1">The sequence shown here is derived from an EMBL/GenBank/DDBJ whole genome shotgun (WGS) entry which is preliminary data.</text>
</comment>
<dbReference type="Proteomes" id="UP001215280">
    <property type="component" value="Unassembled WGS sequence"/>
</dbReference>
<name>A0AAD7HQX1_9AGAR</name>
<gene>
    <name evidence="1" type="ORF">DFH07DRAFT_782997</name>
</gene>